<evidence type="ECO:0000313" key="16">
    <source>
        <dbReference type="Proteomes" id="UP000622552"/>
    </source>
</evidence>
<dbReference type="GO" id="GO:0006508">
    <property type="term" value="P:proteolysis"/>
    <property type="evidence" value="ECO:0007669"/>
    <property type="project" value="UniProtKB-KW"/>
</dbReference>
<dbReference type="Pfam" id="PF07504">
    <property type="entry name" value="FTP"/>
    <property type="match status" value="1"/>
</dbReference>
<comment type="similarity">
    <text evidence="3">Belongs to the peptidase M36 family.</text>
</comment>
<feature type="region of interest" description="Disordered" evidence="12">
    <location>
        <begin position="31"/>
        <end position="61"/>
    </location>
</feature>
<dbReference type="EMBL" id="JADOUF010000001">
    <property type="protein sequence ID" value="MBG6136921.1"/>
    <property type="molecule type" value="Genomic_DNA"/>
</dbReference>
<keyword evidence="11" id="KW-0865">Zymogen</keyword>
<keyword evidence="9" id="KW-0862">Zinc</keyword>
<dbReference type="Gene3D" id="2.60.120.260">
    <property type="entry name" value="Galactose-binding domain-like"/>
    <property type="match status" value="1"/>
</dbReference>
<evidence type="ECO:0000256" key="1">
    <source>
        <dbReference type="ARBA" id="ARBA00001947"/>
    </source>
</evidence>
<evidence type="ECO:0000256" key="4">
    <source>
        <dbReference type="ARBA" id="ARBA00022525"/>
    </source>
</evidence>
<dbReference type="PROSITE" id="PS50022">
    <property type="entry name" value="FA58C_3"/>
    <property type="match status" value="1"/>
</dbReference>
<dbReference type="AlphaFoldDB" id="A0A8J7GTH5"/>
<dbReference type="InterPro" id="IPR027268">
    <property type="entry name" value="Peptidase_M4/M1_CTD_sf"/>
</dbReference>
<evidence type="ECO:0000256" key="2">
    <source>
        <dbReference type="ARBA" id="ARBA00004613"/>
    </source>
</evidence>
<feature type="chain" id="PRO_5035297700" description="F5/8 type C domain-containing protein" evidence="13">
    <location>
        <begin position="35"/>
        <end position="946"/>
    </location>
</feature>
<dbReference type="Gene3D" id="1.10.390.10">
    <property type="entry name" value="Neutral Protease Domain 2"/>
    <property type="match status" value="1"/>
</dbReference>
<dbReference type="PRINTS" id="PR00999">
    <property type="entry name" value="FUNGALYSIN"/>
</dbReference>
<dbReference type="PANTHER" id="PTHR33478:SF1">
    <property type="entry name" value="EXTRACELLULAR METALLOPROTEINASE MEP"/>
    <property type="match status" value="1"/>
</dbReference>
<feature type="signal peptide" evidence="13">
    <location>
        <begin position="1"/>
        <end position="34"/>
    </location>
</feature>
<dbReference type="GO" id="GO:0008270">
    <property type="term" value="F:zinc ion binding"/>
    <property type="evidence" value="ECO:0007669"/>
    <property type="project" value="InterPro"/>
</dbReference>
<comment type="cofactor">
    <cofactor evidence="1">
        <name>Zn(2+)</name>
        <dbReference type="ChEBI" id="CHEBI:29105"/>
    </cofactor>
</comment>
<comment type="caution">
    <text evidence="15">The sequence shown here is derived from an EMBL/GenBank/DDBJ whole genome shotgun (WGS) entry which is preliminary data.</text>
</comment>
<keyword evidence="7 13" id="KW-0732">Signal</keyword>
<keyword evidence="16" id="KW-1185">Reference proteome</keyword>
<dbReference type="SUPFAM" id="SSF49785">
    <property type="entry name" value="Galactose-binding domain-like"/>
    <property type="match status" value="1"/>
</dbReference>
<sequence>MRTPIALFSRRQAATGVAVLAVLGAWLQPTAAQADPPTPPGAASRGERPPDYDARTGAGPANLARAAGNTQVRALRDALGTQGIVDIDPLTGTPRLVAKLDGFLTGPVRADAGTVALGYLRAHPDVFGLGPAAVAGLTLRKDYVDVAGTHHLHYVQRVGGVPVYGNGVKAHVTKAGELIQVDGSPVANLPATLAAATMSAADARAAASRDVHGTTVAGNADESAGPERSTRFGNGDRAQLVVFQSAAGPRLGWQTTLRDAAYLHVIDARTGWVLLRRNLAQRDTGTTWENYPGAAKGGKQQSRDLTGPGWLPAGAQTLDGNVAHVYLDVNDNAKPDDGEEVGPSAPGKWNYPFTNFNAAVGPPCAAQYPCSWNPAVANSWKTNAKQNAVQLLHFAGAFHDHLAGAPIGFTSNAGNFEKKDGDAVQVRGLDGADTAAGLPDGDHIDNANMATFPDGTPPQMRMYLFHSPTDPADPFIAGNSGDVADVVYHEYTHGLSNRLVVDANGVSTLAGIQSGSMGEAWSDWYAMDFLVGKGLFADTSADGEIQLGRYLGAGANLLRTQPMDCPVGTTSPKCPAGGYTYGAFGKIAGGPEVHADGEIWGETLWDLRTVLGSQLTENLLTRAMELSPANPSFLDQRNAILRADNIVGGGKHQAAIWKVFATRGMGWFAGTLDGDDTVPAEDFSLPPTASTPRGSLTGTVTDIVTGKPIGGAVVVFGGHKSSFAGSYTAVTDNTGAYTINNITAGTYPKVSATAAGYDQKSSAVSVNSGGNALDWSLSRNWASRSGGGAVFASTGHDFTSDGCGPGNLIDQSPGNAWVSDVEAQGGGMAPRSVTVKLPDTVDVEEFSVDPASGCGLGGSASVGDYTVETSADGVAWQTAATGHFAPADRHRMNPVTPSAGTGTGVRYIRFTAVGTQVGDIGGTCPGNFAACTYVSASEFAVHGALG</sequence>
<evidence type="ECO:0000256" key="8">
    <source>
        <dbReference type="ARBA" id="ARBA00022801"/>
    </source>
</evidence>
<evidence type="ECO:0000259" key="14">
    <source>
        <dbReference type="PROSITE" id="PS50022"/>
    </source>
</evidence>
<dbReference type="SUPFAM" id="SSF49452">
    <property type="entry name" value="Starch-binding domain-like"/>
    <property type="match status" value="1"/>
</dbReference>
<dbReference type="InterPro" id="IPR011096">
    <property type="entry name" value="FTP_domain"/>
</dbReference>
<dbReference type="Gene3D" id="2.60.40.1120">
    <property type="entry name" value="Carboxypeptidase-like, regulatory domain"/>
    <property type="match status" value="1"/>
</dbReference>
<dbReference type="Gene3D" id="3.10.170.10">
    <property type="match status" value="1"/>
</dbReference>
<dbReference type="InterPro" id="IPR050371">
    <property type="entry name" value="Fungal_virulence_M36"/>
</dbReference>
<dbReference type="Pfam" id="PF02128">
    <property type="entry name" value="Peptidase_M36"/>
    <property type="match status" value="1"/>
</dbReference>
<protein>
    <recommendedName>
        <fullName evidence="14">F5/8 type C domain-containing protein</fullName>
    </recommendedName>
</protein>
<feature type="domain" description="F5/8 type C" evidence="14">
    <location>
        <begin position="770"/>
        <end position="913"/>
    </location>
</feature>
<keyword evidence="5" id="KW-0645">Protease</keyword>
<dbReference type="Pfam" id="PF00754">
    <property type="entry name" value="F5_F8_type_C"/>
    <property type="match status" value="1"/>
</dbReference>
<comment type="subcellular location">
    <subcellularLocation>
        <location evidence="2">Secreted</location>
    </subcellularLocation>
</comment>
<dbReference type="Pfam" id="PF13620">
    <property type="entry name" value="CarboxypepD_reg"/>
    <property type="match status" value="1"/>
</dbReference>
<dbReference type="Proteomes" id="UP000622552">
    <property type="component" value="Unassembled WGS sequence"/>
</dbReference>
<organism evidence="15 16">
    <name type="scientific">Longispora fulva</name>
    <dbReference type="NCBI Taxonomy" id="619741"/>
    <lineage>
        <taxon>Bacteria</taxon>
        <taxon>Bacillati</taxon>
        <taxon>Actinomycetota</taxon>
        <taxon>Actinomycetes</taxon>
        <taxon>Micromonosporales</taxon>
        <taxon>Micromonosporaceae</taxon>
        <taxon>Longispora</taxon>
    </lineage>
</organism>
<name>A0A8J7GTH5_9ACTN</name>
<evidence type="ECO:0000256" key="5">
    <source>
        <dbReference type="ARBA" id="ARBA00022670"/>
    </source>
</evidence>
<dbReference type="InterPro" id="IPR013784">
    <property type="entry name" value="Carb-bd-like_fold"/>
</dbReference>
<evidence type="ECO:0000256" key="10">
    <source>
        <dbReference type="ARBA" id="ARBA00023049"/>
    </source>
</evidence>
<feature type="compositionally biased region" description="Basic and acidic residues" evidence="12">
    <location>
        <begin position="45"/>
        <end position="54"/>
    </location>
</feature>
<evidence type="ECO:0000313" key="15">
    <source>
        <dbReference type="EMBL" id="MBG6136921.1"/>
    </source>
</evidence>
<dbReference type="InterPro" id="IPR008979">
    <property type="entry name" value="Galactose-bd-like_sf"/>
</dbReference>
<keyword evidence="6" id="KW-0479">Metal-binding</keyword>
<feature type="region of interest" description="Disordered" evidence="12">
    <location>
        <begin position="212"/>
        <end position="233"/>
    </location>
</feature>
<dbReference type="PANTHER" id="PTHR33478">
    <property type="entry name" value="EXTRACELLULAR METALLOPROTEINASE MEP"/>
    <property type="match status" value="1"/>
</dbReference>
<dbReference type="InterPro" id="IPR000421">
    <property type="entry name" value="FA58C"/>
</dbReference>
<evidence type="ECO:0000256" key="7">
    <source>
        <dbReference type="ARBA" id="ARBA00022729"/>
    </source>
</evidence>
<proteinExistence type="inferred from homology"/>
<keyword evidence="10" id="KW-0482">Metalloprotease</keyword>
<evidence type="ECO:0000256" key="13">
    <source>
        <dbReference type="SAM" id="SignalP"/>
    </source>
</evidence>
<keyword evidence="4" id="KW-0964">Secreted</keyword>
<evidence type="ECO:0000256" key="6">
    <source>
        <dbReference type="ARBA" id="ARBA00022723"/>
    </source>
</evidence>
<dbReference type="GO" id="GO:0004222">
    <property type="term" value="F:metalloendopeptidase activity"/>
    <property type="evidence" value="ECO:0007669"/>
    <property type="project" value="InterPro"/>
</dbReference>
<dbReference type="GO" id="GO:0030246">
    <property type="term" value="F:carbohydrate binding"/>
    <property type="evidence" value="ECO:0007669"/>
    <property type="project" value="InterPro"/>
</dbReference>
<dbReference type="SUPFAM" id="SSF55486">
    <property type="entry name" value="Metalloproteases ('zincins'), catalytic domain"/>
    <property type="match status" value="1"/>
</dbReference>
<dbReference type="RefSeq" id="WP_233473113.1">
    <property type="nucleotide sequence ID" value="NZ_BONS01000022.1"/>
</dbReference>
<gene>
    <name evidence="15" type="ORF">IW245_003115</name>
</gene>
<reference evidence="15" key="1">
    <citation type="submission" date="2020-11" db="EMBL/GenBank/DDBJ databases">
        <title>Sequencing the genomes of 1000 actinobacteria strains.</title>
        <authorList>
            <person name="Klenk H.-P."/>
        </authorList>
    </citation>
    <scope>NUCLEOTIDE SEQUENCE</scope>
    <source>
        <strain evidence="15">DSM 45356</strain>
    </source>
</reference>
<accession>A0A8J7GTH5</accession>
<dbReference type="InterPro" id="IPR001842">
    <property type="entry name" value="Peptidase_M36"/>
</dbReference>
<evidence type="ECO:0000256" key="9">
    <source>
        <dbReference type="ARBA" id="ARBA00022833"/>
    </source>
</evidence>
<evidence type="ECO:0000256" key="11">
    <source>
        <dbReference type="ARBA" id="ARBA00023145"/>
    </source>
</evidence>
<dbReference type="Gene3D" id="3.10.450.490">
    <property type="match status" value="1"/>
</dbReference>
<evidence type="ECO:0000256" key="12">
    <source>
        <dbReference type="SAM" id="MobiDB-lite"/>
    </source>
</evidence>
<dbReference type="GO" id="GO:0005615">
    <property type="term" value="C:extracellular space"/>
    <property type="evidence" value="ECO:0007669"/>
    <property type="project" value="InterPro"/>
</dbReference>
<evidence type="ECO:0000256" key="3">
    <source>
        <dbReference type="ARBA" id="ARBA00006006"/>
    </source>
</evidence>
<keyword evidence="8" id="KW-0378">Hydrolase</keyword>